<accession>A0A1M6ZWI1</accession>
<dbReference type="InterPro" id="IPR010753">
    <property type="entry name" value="DUF1330"/>
</dbReference>
<protein>
    <submittedName>
        <fullName evidence="2">Uncharacterized conserved protein, DUF1330 family</fullName>
    </submittedName>
</protein>
<evidence type="ECO:0000259" key="1">
    <source>
        <dbReference type="Pfam" id="PF07045"/>
    </source>
</evidence>
<gene>
    <name evidence="2" type="ORF">SAMN05444414_11180</name>
</gene>
<evidence type="ECO:0000313" key="3">
    <source>
        <dbReference type="Proteomes" id="UP000184191"/>
    </source>
</evidence>
<dbReference type="PANTHER" id="PTHR41521:SF4">
    <property type="entry name" value="BLR0684 PROTEIN"/>
    <property type="match status" value="1"/>
</dbReference>
<dbReference type="Pfam" id="PF07045">
    <property type="entry name" value="DUF1330"/>
    <property type="match status" value="1"/>
</dbReference>
<dbReference type="OrthoDB" id="9806380at2"/>
<dbReference type="PANTHER" id="PTHR41521">
    <property type="match status" value="1"/>
</dbReference>
<dbReference type="AlphaFoldDB" id="A0A1M6ZWI1"/>
<dbReference type="Proteomes" id="UP000184191">
    <property type="component" value="Unassembled WGS sequence"/>
</dbReference>
<dbReference type="InterPro" id="IPR011008">
    <property type="entry name" value="Dimeric_a/b-barrel"/>
</dbReference>
<sequence length="94" mass="10464">MSAYIIARINVTDTEDYKNYASQTVALAEKFGGRFLVKGGAQTQLEGNGPDRHVIIEFPDREAALEWYNSDAYRRILPIAISSSDRDIVVVDGL</sequence>
<organism evidence="2 3">
    <name type="scientific">Roseovarius marisflavi</name>
    <dbReference type="NCBI Taxonomy" id="1054996"/>
    <lineage>
        <taxon>Bacteria</taxon>
        <taxon>Pseudomonadati</taxon>
        <taxon>Pseudomonadota</taxon>
        <taxon>Alphaproteobacteria</taxon>
        <taxon>Rhodobacterales</taxon>
        <taxon>Roseobacteraceae</taxon>
        <taxon>Roseovarius</taxon>
    </lineage>
</organism>
<keyword evidence="3" id="KW-1185">Reference proteome</keyword>
<dbReference type="SUPFAM" id="SSF54909">
    <property type="entry name" value="Dimeric alpha+beta barrel"/>
    <property type="match status" value="1"/>
</dbReference>
<dbReference type="EMBL" id="FRBN01000011">
    <property type="protein sequence ID" value="SHL34673.1"/>
    <property type="molecule type" value="Genomic_DNA"/>
</dbReference>
<reference evidence="3" key="1">
    <citation type="submission" date="2016-11" db="EMBL/GenBank/DDBJ databases">
        <authorList>
            <person name="Varghese N."/>
            <person name="Submissions S."/>
        </authorList>
    </citation>
    <scope>NUCLEOTIDE SEQUENCE [LARGE SCALE GENOMIC DNA]</scope>
    <source>
        <strain evidence="3">DSM 29327</strain>
    </source>
</reference>
<evidence type="ECO:0000313" key="2">
    <source>
        <dbReference type="EMBL" id="SHL34673.1"/>
    </source>
</evidence>
<name>A0A1M6ZWI1_9RHOB</name>
<dbReference type="Gene3D" id="3.30.70.100">
    <property type="match status" value="1"/>
</dbReference>
<dbReference type="RefSeq" id="WP_073198206.1">
    <property type="nucleotide sequence ID" value="NZ_FRBN01000011.1"/>
</dbReference>
<feature type="domain" description="DUF1330" evidence="1">
    <location>
        <begin position="2"/>
        <end position="94"/>
    </location>
</feature>
<proteinExistence type="predicted"/>
<dbReference type="STRING" id="1054996.SAMN05444414_11180"/>